<name>A0A4R1QJP6_9BACL</name>
<protein>
    <submittedName>
        <fullName evidence="2">Uncharacterized protein DUF3886</fullName>
    </submittedName>
</protein>
<evidence type="ECO:0000313" key="3">
    <source>
        <dbReference type="Proteomes" id="UP000295658"/>
    </source>
</evidence>
<sequence length="64" mass="8092">MLQEMLNENVLKRLKEKQKELEEKEKRQKEEEEARRREEARQREKNKSFAELLEESDLDWRQFK</sequence>
<dbReference type="AlphaFoldDB" id="A0A4R1QJP6"/>
<feature type="region of interest" description="Disordered" evidence="1">
    <location>
        <begin position="1"/>
        <end position="48"/>
    </location>
</feature>
<keyword evidence="3" id="KW-1185">Reference proteome</keyword>
<proteinExistence type="predicted"/>
<dbReference type="Pfam" id="PF13025">
    <property type="entry name" value="DUF3886"/>
    <property type="match status" value="1"/>
</dbReference>
<accession>A0A4R1QJP6</accession>
<dbReference type="RefSeq" id="WP_132946978.1">
    <property type="nucleotide sequence ID" value="NZ_BSVG01000001.1"/>
</dbReference>
<reference evidence="2 3" key="1">
    <citation type="submission" date="2019-03" db="EMBL/GenBank/DDBJ databases">
        <title>Genomic Encyclopedia of Type Strains, Phase IV (KMG-IV): sequencing the most valuable type-strain genomes for metagenomic binning, comparative biology and taxonomic classification.</title>
        <authorList>
            <person name="Goeker M."/>
        </authorList>
    </citation>
    <scope>NUCLEOTIDE SEQUENCE [LARGE SCALE GENOMIC DNA]</scope>
    <source>
        <strain evidence="2 3">DSM 24979</strain>
    </source>
</reference>
<comment type="caution">
    <text evidence="2">The sequence shown here is derived from an EMBL/GenBank/DDBJ whole genome shotgun (WGS) entry which is preliminary data.</text>
</comment>
<gene>
    <name evidence="2" type="ORF">EDD69_10168</name>
</gene>
<evidence type="ECO:0000313" key="2">
    <source>
        <dbReference type="EMBL" id="TCL53063.1"/>
    </source>
</evidence>
<dbReference type="InterPro" id="IPR024980">
    <property type="entry name" value="DUF3886"/>
</dbReference>
<feature type="compositionally biased region" description="Basic and acidic residues" evidence="1">
    <location>
        <begin position="10"/>
        <end position="48"/>
    </location>
</feature>
<dbReference type="EMBL" id="SLUL01000001">
    <property type="protein sequence ID" value="TCL53063.1"/>
    <property type="molecule type" value="Genomic_DNA"/>
</dbReference>
<evidence type="ECO:0000256" key="1">
    <source>
        <dbReference type="SAM" id="MobiDB-lite"/>
    </source>
</evidence>
<organism evidence="2 3">
    <name type="scientific">Thermolongibacillus altinsuensis</name>
    <dbReference type="NCBI Taxonomy" id="575256"/>
    <lineage>
        <taxon>Bacteria</taxon>
        <taxon>Bacillati</taxon>
        <taxon>Bacillota</taxon>
        <taxon>Bacilli</taxon>
        <taxon>Bacillales</taxon>
        <taxon>Anoxybacillaceae</taxon>
        <taxon>Thermolongibacillus</taxon>
    </lineage>
</organism>
<dbReference type="Proteomes" id="UP000295658">
    <property type="component" value="Unassembled WGS sequence"/>
</dbReference>